<keyword evidence="2" id="KW-0812">Transmembrane</keyword>
<dbReference type="InterPro" id="IPR011388">
    <property type="entry name" value="DES1/DES2"/>
</dbReference>
<gene>
    <name evidence="4" type="ORF">GTA08_BOTSDO01123</name>
</gene>
<dbReference type="GO" id="GO:0042284">
    <property type="term" value="F:sphingolipid delta-4 desaturase activity"/>
    <property type="evidence" value="ECO:0007669"/>
    <property type="project" value="InterPro"/>
</dbReference>
<dbReference type="AlphaFoldDB" id="A0A8H4J6Z8"/>
<feature type="compositionally biased region" description="Acidic residues" evidence="1">
    <location>
        <begin position="330"/>
        <end position="345"/>
    </location>
</feature>
<protein>
    <recommendedName>
        <fullName evidence="3">G-patch domain-containing protein</fullName>
    </recommendedName>
</protein>
<keyword evidence="2" id="KW-0472">Membrane</keyword>
<feature type="region of interest" description="Disordered" evidence="1">
    <location>
        <begin position="1010"/>
        <end position="1044"/>
    </location>
</feature>
<dbReference type="PROSITE" id="PS50174">
    <property type="entry name" value="G_PATCH"/>
    <property type="match status" value="1"/>
</dbReference>
<feature type="region of interest" description="Disordered" evidence="1">
    <location>
        <begin position="1"/>
        <end position="105"/>
    </location>
</feature>
<feature type="transmembrane region" description="Helical" evidence="2">
    <location>
        <begin position="742"/>
        <end position="766"/>
    </location>
</feature>
<feature type="region of interest" description="Disordered" evidence="1">
    <location>
        <begin position="121"/>
        <end position="187"/>
    </location>
</feature>
<evidence type="ECO:0000313" key="5">
    <source>
        <dbReference type="Proteomes" id="UP000572817"/>
    </source>
</evidence>
<dbReference type="EMBL" id="WWBZ02000001">
    <property type="protein sequence ID" value="KAF4313769.1"/>
    <property type="molecule type" value="Genomic_DNA"/>
</dbReference>
<dbReference type="GO" id="GO:0046513">
    <property type="term" value="P:ceramide biosynthetic process"/>
    <property type="evidence" value="ECO:0007669"/>
    <property type="project" value="TreeGrafter"/>
</dbReference>
<feature type="compositionally biased region" description="Low complexity" evidence="1">
    <location>
        <begin position="576"/>
        <end position="589"/>
    </location>
</feature>
<dbReference type="InterPro" id="IPR000467">
    <property type="entry name" value="G_patch_dom"/>
</dbReference>
<keyword evidence="2" id="KW-1133">Transmembrane helix</keyword>
<feature type="compositionally biased region" description="Gly residues" evidence="1">
    <location>
        <begin position="399"/>
        <end position="413"/>
    </location>
</feature>
<feature type="compositionally biased region" description="Basic residues" evidence="1">
    <location>
        <begin position="144"/>
        <end position="155"/>
    </location>
</feature>
<dbReference type="Proteomes" id="UP000572817">
    <property type="component" value="Unassembled WGS sequence"/>
</dbReference>
<dbReference type="OrthoDB" id="200948at2759"/>
<feature type="compositionally biased region" description="Pro residues" evidence="1">
    <location>
        <begin position="243"/>
        <end position="252"/>
    </location>
</feature>
<evidence type="ECO:0000313" key="4">
    <source>
        <dbReference type="EMBL" id="KAF4313769.1"/>
    </source>
</evidence>
<proteinExistence type="predicted"/>
<dbReference type="SMART" id="SM00443">
    <property type="entry name" value="G_patch"/>
    <property type="match status" value="1"/>
</dbReference>
<feature type="transmembrane region" description="Helical" evidence="2">
    <location>
        <begin position="617"/>
        <end position="636"/>
    </location>
</feature>
<dbReference type="InterPro" id="IPR035979">
    <property type="entry name" value="RBD_domain_sf"/>
</dbReference>
<dbReference type="PANTHER" id="PTHR12879">
    <property type="entry name" value="SPHINGOLIPID DELTA 4 DESATURASE/C-4 HYDROXYLASE PROTEIN DES2"/>
    <property type="match status" value="1"/>
</dbReference>
<feature type="compositionally biased region" description="Low complexity" evidence="1">
    <location>
        <begin position="37"/>
        <end position="56"/>
    </location>
</feature>
<organism evidence="4 5">
    <name type="scientific">Botryosphaeria dothidea</name>
    <dbReference type="NCBI Taxonomy" id="55169"/>
    <lineage>
        <taxon>Eukaryota</taxon>
        <taxon>Fungi</taxon>
        <taxon>Dikarya</taxon>
        <taxon>Ascomycota</taxon>
        <taxon>Pezizomycotina</taxon>
        <taxon>Dothideomycetes</taxon>
        <taxon>Dothideomycetes incertae sedis</taxon>
        <taxon>Botryosphaeriales</taxon>
        <taxon>Botryosphaeriaceae</taxon>
        <taxon>Botryosphaeria</taxon>
    </lineage>
</organism>
<feature type="transmembrane region" description="Helical" evidence="2">
    <location>
        <begin position="825"/>
        <end position="848"/>
    </location>
</feature>
<dbReference type="GO" id="GO:0003676">
    <property type="term" value="F:nucleic acid binding"/>
    <property type="evidence" value="ECO:0007669"/>
    <property type="project" value="InterPro"/>
</dbReference>
<dbReference type="InterPro" id="IPR005804">
    <property type="entry name" value="FA_desaturase_dom"/>
</dbReference>
<feature type="region of interest" description="Disordered" evidence="1">
    <location>
        <begin position="201"/>
        <end position="357"/>
    </location>
</feature>
<dbReference type="Gene3D" id="3.30.70.330">
    <property type="match status" value="1"/>
</dbReference>
<dbReference type="Pfam" id="PF00487">
    <property type="entry name" value="FA_desaturase"/>
    <property type="match status" value="1"/>
</dbReference>
<feature type="domain" description="G-patch" evidence="3">
    <location>
        <begin position="355"/>
        <end position="406"/>
    </location>
</feature>
<feature type="compositionally biased region" description="Low complexity" evidence="1">
    <location>
        <begin position="87"/>
        <end position="101"/>
    </location>
</feature>
<keyword evidence="5" id="KW-1185">Reference proteome</keyword>
<accession>A0A8H4J6Z8</accession>
<dbReference type="Pfam" id="PF01585">
    <property type="entry name" value="G-patch"/>
    <property type="match status" value="1"/>
</dbReference>
<feature type="compositionally biased region" description="Polar residues" evidence="1">
    <location>
        <begin position="16"/>
        <end position="30"/>
    </location>
</feature>
<evidence type="ECO:0000259" key="3">
    <source>
        <dbReference type="PROSITE" id="PS50174"/>
    </source>
</evidence>
<sequence>MAQDNSDNPQPRGLSSFANLLGSNAGTISSAPVMYNQQSSPDDQQQQDAPPAKKQQINSAALRFQPTKRPQIQSQKKTKPAFPKPAAPTQSSSSPDPQAQANKPAGALSIVALAANPPSKASLADFINDDDDNGFYAASQPRARGGRKNKKKKRKNYEEQEQNWDDIYDPSRPNDYNQYKNSEEQMREISDWKDLLYRHRSLRDMSKENSESEEEDYQRSRMKPQFAPPKAYNFAPPSNLNTPTPPAPPTPADIPDDPTGEDAYARRLRLSGLGAPHPPPPEELANAAPTPPADAASLVPPAGTISRAPVRYNVPAPTPDKPSDSQADQQNDEAATEGAADQESEDGPRSKTPGQKGFAQRIMEKYGWEKGKGLGAKESGIITPLAMKAEKRKKLPDAKGGGWAGPSGMGKITGGKKAKGNEEEGKHGKMSAVVVMSNMLVGLDLQQELDDGILMQEIGEELDKAGGRVERIYIDRYATSNDVPVFAKFTNELSALRAVNAMDGRIFNGNTISARYFDVDKFEKGDYTLDLSRDASDKSDACMVCLSGQTEAQDPDRDGWNAGQVGRHVEQGKCRSGGFRRSLSSSGQSHPTRLAGARSIDSPPAVNFTSTLYLRNLSSILHSLCGIFLFVSSFLFHRRPSCSRRSQPQRPSSRRRRMSSRTSSGRIPRSRTGLGAWPLSRLTRRHVQIPPPLARIDFSEANTFAPQVTKLCGPEPLTKYVVAGVVALQVACAYLLRNAPILSWPFFLTAYIIGATANQNIFLAIHEISHNLAFRSPMANRLFACFANLPIGIPYSASFRPYHLTHHKSLGVDGLDTDLPTAFEAVFLDSVLGKSFFATFQIFFYALRPMFIYQLPISKIHLFNIVVQFAFDYALIKMWGWNTFCYFLASSFLAGSLHPCAGHFIAEHYVFERQPPEARDAATAAAMKLAPPPETFSYYGPLNFFTYNVGLHNEHHDFPAVPWSRLWELNKIAKEFYDPLPQHPSWVGVIWQFIWDKEVGMWCRVKRAEGGRKVGGGNGPKSAQAGWKEEELGANEASSIPGVK</sequence>
<dbReference type="InterPro" id="IPR012677">
    <property type="entry name" value="Nucleotide-bd_a/b_plait_sf"/>
</dbReference>
<dbReference type="SUPFAM" id="SSF54928">
    <property type="entry name" value="RNA-binding domain, RBD"/>
    <property type="match status" value="1"/>
</dbReference>
<feature type="region of interest" description="Disordered" evidence="1">
    <location>
        <begin position="574"/>
        <end position="600"/>
    </location>
</feature>
<reference evidence="4" key="1">
    <citation type="submission" date="2020-04" db="EMBL/GenBank/DDBJ databases">
        <title>Genome Assembly and Annotation of Botryosphaeria dothidea sdau 11-99, a Latent Pathogen of Apple Fruit Ring Rot in China.</title>
        <authorList>
            <person name="Yu C."/>
            <person name="Diao Y."/>
            <person name="Lu Q."/>
            <person name="Zhao J."/>
            <person name="Cui S."/>
            <person name="Peng C."/>
            <person name="He B."/>
            <person name="Liu H."/>
        </authorList>
    </citation>
    <scope>NUCLEOTIDE SEQUENCE [LARGE SCALE GENOMIC DNA]</scope>
    <source>
        <strain evidence="4">Sdau11-99</strain>
    </source>
</reference>
<feature type="compositionally biased region" description="Acidic residues" evidence="1">
    <location>
        <begin position="159"/>
        <end position="168"/>
    </location>
</feature>
<feature type="region of interest" description="Disordered" evidence="1">
    <location>
        <begin position="393"/>
        <end position="425"/>
    </location>
</feature>
<name>A0A8H4J6Z8_9PEZI</name>
<dbReference type="PANTHER" id="PTHR12879:SF8">
    <property type="entry name" value="SPHINGOLIPID DELTA(4)-DESATURASE DES1"/>
    <property type="match status" value="1"/>
</dbReference>
<evidence type="ECO:0000256" key="1">
    <source>
        <dbReference type="SAM" id="MobiDB-lite"/>
    </source>
</evidence>
<feature type="transmembrane region" description="Helical" evidence="2">
    <location>
        <begin position="860"/>
        <end position="880"/>
    </location>
</feature>
<evidence type="ECO:0000256" key="2">
    <source>
        <dbReference type="SAM" id="Phobius"/>
    </source>
</evidence>
<comment type="caution">
    <text evidence="4">The sequence shown here is derived from an EMBL/GenBank/DDBJ whole genome shotgun (WGS) entry which is preliminary data.</text>
</comment>
<feature type="region of interest" description="Disordered" evidence="1">
    <location>
        <begin position="641"/>
        <end position="674"/>
    </location>
</feature>
<dbReference type="GO" id="GO:0016020">
    <property type="term" value="C:membrane"/>
    <property type="evidence" value="ECO:0007669"/>
    <property type="project" value="InterPro"/>
</dbReference>
<feature type="compositionally biased region" description="Low complexity" evidence="1">
    <location>
        <begin position="283"/>
        <end position="296"/>
    </location>
</feature>
<feature type="compositionally biased region" description="Basic and acidic residues" evidence="1">
    <location>
        <begin position="201"/>
        <end position="210"/>
    </location>
</feature>
<dbReference type="CDD" id="cd03508">
    <property type="entry name" value="Delta4-sphingolipid-FADS-like"/>
    <property type="match status" value="1"/>
</dbReference>